<dbReference type="Proteomes" id="UP000322899">
    <property type="component" value="Unassembled WGS sequence"/>
</dbReference>
<feature type="region of interest" description="Disordered" evidence="1">
    <location>
        <begin position="106"/>
        <end position="127"/>
    </location>
</feature>
<proteinExistence type="predicted"/>
<dbReference type="AlphaFoldDB" id="A0A5A8E6V1"/>
<sequence>MRVAAIRGTGARTAAPPATGWSPSPTNGRAAAAADAAANATADAAANATADAAANATADAAANATADAAANATADAAANATAEAAADAADEATAKAAADAADEATAEAAADAADEATAEAAGDVAPAPTARSAVDGTAAWLGGAATLFVDGALPAEAVGRIYDGMGAWQDLEALYTDAAAAAVAEQFKGAHRLAVALRVPPGKAPADGRAMPRRLPASEPFRVVEAGCGTGRLALRVLGEVSAAAPAAAGGGSTAAPLTVEYLGLEVSETMADITRERLAKAVAGGSVQRGTPQSLRVVLQDASAPGWVGASVGRAADALVAPGSVDVFVVTYVLDAMPEARIRALLAQARMALRPHTGLLLVACLSFGATPFADALTAAWVAAYGISPALVCGCRPLEAEAFVNPASGFAVRGVHYVTQMGLTSQVLVATTEG</sequence>
<comment type="caution">
    <text evidence="2">The sequence shown here is derived from an EMBL/GenBank/DDBJ whole genome shotgun (WGS) entry which is preliminary data.</text>
</comment>
<evidence type="ECO:0000313" key="3">
    <source>
        <dbReference type="Proteomes" id="UP000322899"/>
    </source>
</evidence>
<dbReference type="EMBL" id="VLTO01000042">
    <property type="protein sequence ID" value="KAA0172844.1"/>
    <property type="molecule type" value="Genomic_DNA"/>
</dbReference>
<protein>
    <submittedName>
        <fullName evidence="2">Uncharacterized protein</fullName>
    </submittedName>
</protein>
<organism evidence="2 3">
    <name type="scientific">Cafeteria roenbergensis</name>
    <name type="common">Marine flagellate</name>
    <dbReference type="NCBI Taxonomy" id="33653"/>
    <lineage>
        <taxon>Eukaryota</taxon>
        <taxon>Sar</taxon>
        <taxon>Stramenopiles</taxon>
        <taxon>Bigyra</taxon>
        <taxon>Opalozoa</taxon>
        <taxon>Bicosoecida</taxon>
        <taxon>Cafeteriaceae</taxon>
        <taxon>Cafeteria</taxon>
    </lineage>
</organism>
<evidence type="ECO:0000313" key="2">
    <source>
        <dbReference type="EMBL" id="KAA0172844.1"/>
    </source>
</evidence>
<name>A0A5A8E6V1_CAFRO</name>
<accession>A0A5A8E6V1</accession>
<dbReference type="SUPFAM" id="SSF53335">
    <property type="entry name" value="S-adenosyl-L-methionine-dependent methyltransferases"/>
    <property type="match status" value="1"/>
</dbReference>
<evidence type="ECO:0000256" key="1">
    <source>
        <dbReference type="SAM" id="MobiDB-lite"/>
    </source>
</evidence>
<dbReference type="CDD" id="cd02440">
    <property type="entry name" value="AdoMet_MTases"/>
    <property type="match status" value="1"/>
</dbReference>
<reference evidence="2 3" key="1">
    <citation type="submission" date="2019-07" db="EMBL/GenBank/DDBJ databases">
        <title>Genomes of Cafeteria roenbergensis.</title>
        <authorList>
            <person name="Fischer M.G."/>
            <person name="Hackl T."/>
            <person name="Roman M."/>
        </authorList>
    </citation>
    <scope>NUCLEOTIDE SEQUENCE [LARGE SCALE GENOMIC DNA]</scope>
    <source>
        <strain evidence="2 3">E4-10P</strain>
    </source>
</reference>
<gene>
    <name evidence="2" type="ORF">FNF27_05705</name>
</gene>
<dbReference type="Gene3D" id="3.40.50.150">
    <property type="entry name" value="Vaccinia Virus protein VP39"/>
    <property type="match status" value="1"/>
</dbReference>
<dbReference type="InterPro" id="IPR029063">
    <property type="entry name" value="SAM-dependent_MTases_sf"/>
</dbReference>
<feature type="region of interest" description="Disordered" evidence="1">
    <location>
        <begin position="1"/>
        <end position="29"/>
    </location>
</feature>
<feature type="compositionally biased region" description="Low complexity" evidence="1">
    <location>
        <begin position="1"/>
        <end position="20"/>
    </location>
</feature>